<keyword evidence="4" id="KW-1185">Reference proteome</keyword>
<protein>
    <submittedName>
        <fullName evidence="3">Uncharacterized protein</fullName>
    </submittedName>
</protein>
<keyword evidence="2" id="KW-1133">Transmembrane helix</keyword>
<evidence type="ECO:0000256" key="1">
    <source>
        <dbReference type="SAM" id="MobiDB-lite"/>
    </source>
</evidence>
<name>A0A7M7L5Q9_VARDE</name>
<sequence length="442" mass="50578">MDKRTINSFLKLNDTNNSATVLFLNGSPRWQSPHPQFYKPEENINCLDDSECWMCWDTCHMFYTNFRVWGHMCEEKKLCFPGCQESCRFHNSHPELVIQEGHSDTGVVQPLKYSYQPESDAFRLQWTRPKEDYQVGQLVYVLLIRDELSGDWEQLQQTFYHNVTVRRGLIKSSSHIRLISYDSEGRTAEIVKLCSELNVSPNREYIEEMYKDQGYFDNIVPGYIGYRKGSSMEQWKPAVQSLRDSNKHVGGVDAVISWAHVPHKAQTKYVVEWKQADQTIDITGQLSTYNNVGTLTLWPNTMYQLTIRAFVPGIRDPIARSITIIINTADFDGAGLWIPINYVTIGAVTAFILTGAITFIVIRFYRRQRARPVDTIPTIQPTAPNKIGSSFRHASVKRQLSSLGTRLSQGPLSPSVKHNRLIEEDPSFSSDPRHMPDSGCNV</sequence>
<dbReference type="GeneID" id="111254355"/>
<feature type="transmembrane region" description="Helical" evidence="2">
    <location>
        <begin position="336"/>
        <end position="362"/>
    </location>
</feature>
<dbReference type="RefSeq" id="XP_022670834.1">
    <property type="nucleotide sequence ID" value="XM_022815099.1"/>
</dbReference>
<organism evidence="3 4">
    <name type="scientific">Varroa destructor</name>
    <name type="common">Honeybee mite</name>
    <dbReference type="NCBI Taxonomy" id="109461"/>
    <lineage>
        <taxon>Eukaryota</taxon>
        <taxon>Metazoa</taxon>
        <taxon>Ecdysozoa</taxon>
        <taxon>Arthropoda</taxon>
        <taxon>Chelicerata</taxon>
        <taxon>Arachnida</taxon>
        <taxon>Acari</taxon>
        <taxon>Parasitiformes</taxon>
        <taxon>Mesostigmata</taxon>
        <taxon>Gamasina</taxon>
        <taxon>Dermanyssoidea</taxon>
        <taxon>Varroidae</taxon>
        <taxon>Varroa</taxon>
    </lineage>
</organism>
<feature type="compositionally biased region" description="Polar residues" evidence="1">
    <location>
        <begin position="402"/>
        <end position="412"/>
    </location>
</feature>
<dbReference type="Proteomes" id="UP000594260">
    <property type="component" value="Unplaced"/>
</dbReference>
<dbReference type="InterPro" id="IPR036116">
    <property type="entry name" value="FN3_sf"/>
</dbReference>
<dbReference type="KEGG" id="vde:111254355"/>
<proteinExistence type="predicted"/>
<dbReference type="EnsemblMetazoa" id="XM_022815099">
    <property type="protein sequence ID" value="XP_022670834"/>
    <property type="gene ID" value="LOC111254355"/>
</dbReference>
<evidence type="ECO:0000313" key="3">
    <source>
        <dbReference type="EnsemblMetazoa" id="XP_022670834"/>
    </source>
</evidence>
<keyword evidence="2" id="KW-0812">Transmembrane</keyword>
<dbReference type="OrthoDB" id="6533730at2759"/>
<keyword evidence="2" id="KW-0472">Membrane</keyword>
<evidence type="ECO:0000313" key="4">
    <source>
        <dbReference type="Proteomes" id="UP000594260"/>
    </source>
</evidence>
<accession>A0A7M7L5Q9</accession>
<feature type="region of interest" description="Disordered" evidence="1">
    <location>
        <begin position="402"/>
        <end position="442"/>
    </location>
</feature>
<dbReference type="SUPFAM" id="SSF49265">
    <property type="entry name" value="Fibronectin type III"/>
    <property type="match status" value="1"/>
</dbReference>
<reference evidence="3" key="1">
    <citation type="submission" date="2021-01" db="UniProtKB">
        <authorList>
            <consortium name="EnsemblMetazoa"/>
        </authorList>
    </citation>
    <scope>IDENTIFICATION</scope>
</reference>
<evidence type="ECO:0000256" key="2">
    <source>
        <dbReference type="SAM" id="Phobius"/>
    </source>
</evidence>
<dbReference type="AlphaFoldDB" id="A0A7M7L5Q9"/>
<dbReference type="InParanoid" id="A0A7M7L5Q9"/>